<evidence type="ECO:0000256" key="1">
    <source>
        <dbReference type="ARBA" id="ARBA00022723"/>
    </source>
</evidence>
<dbReference type="PANTHER" id="PTHR15600:SF42">
    <property type="entry name" value="SACSIN"/>
    <property type="match status" value="1"/>
</dbReference>
<accession>A0A0D3K2E7</accession>
<evidence type="ECO:0000256" key="2">
    <source>
        <dbReference type="ARBA" id="ARBA00022771"/>
    </source>
</evidence>
<dbReference type="OMA" id="VECIELW"/>
<dbReference type="RefSeq" id="XP_005782361.1">
    <property type="nucleotide sequence ID" value="XM_005782304.1"/>
</dbReference>
<dbReference type="PANTHER" id="PTHR15600">
    <property type="entry name" value="SACSIN"/>
    <property type="match status" value="1"/>
</dbReference>
<dbReference type="InterPro" id="IPR000421">
    <property type="entry name" value="FA58C"/>
</dbReference>
<evidence type="ECO:0008006" key="10">
    <source>
        <dbReference type="Google" id="ProtNLM"/>
    </source>
</evidence>
<dbReference type="SUPFAM" id="SSF49785">
    <property type="entry name" value="Galactose-binding domain-like"/>
    <property type="match status" value="1"/>
</dbReference>
<dbReference type="PROSITE" id="PS01358">
    <property type="entry name" value="ZF_RANBP2_1"/>
    <property type="match status" value="1"/>
</dbReference>
<dbReference type="Pfam" id="PF25794">
    <property type="entry name" value="SACS"/>
    <property type="match status" value="1"/>
</dbReference>
<evidence type="ECO:0000259" key="6">
    <source>
        <dbReference type="PROSITE" id="PS50022"/>
    </source>
</evidence>
<keyword evidence="9" id="KW-1185">Reference proteome</keyword>
<sequence>MFGWGRRRHKAPGNDILASAEAADAGGDAALARALYEQAAESLLGSLSEESDPTVKALLRVSNPIAARQPSAKLEQLQAVRAVVGDGLSDADLRLRIARHGDDVDGVINELLEELVAESRTEGPSEMWTCPACTLENRPGEAACAACEQPRPRPVKPPQTMDEFLASTGGGQVRLAVSLRLADGTTVERSLSLPASLARRHLCRLVDGGAGEPVHAEAGERVGLPQHASRKAHKPRGPAQKPLVDVLAVEDVRAQLGDGALERLVQSELRSRERSDGNARVNPDVRADAALYDDGVGGAFERSAIPVAYETAAVGSRIANMARVGGQRASSREAVLAQRKVLERKLVRSAEQRCTVVPLGVVVRVMGRSSVSEVVEGLYYMPTIRADVFVCSSLADSPAAGLHINVLVFEQSLACDCEEDDHARPLRVSACRWADLLPYWLCRLTSALNEGRAGSVQGGYDEASHRRLVERIAARGGGGESGPLVAPQRITAIVALRFATAFAVNPITARLRDILRNYSSAQLLNEMLQNADDAGSSEFKVLLSARTFGTASLLSPALADMQGAALYQFDDAQFRPDDYESIQRVGDGTKLGDPTKTGQFGLGFNSVYHVTDTPMFVSGRDFVVFDPHEAHLPDGLPGLCEDASSLSRACPDQLAPFQGIFGCDVDAGCWRTRSGQGTLFRLPLRTREAAGRSRIKDGRGGAPSFEEVLRQIVDPFLYEGSGEGRETTLHRRLLFLRFVERIEVYVWPPGAEQMSLLASATALPAASPPDASSAARLREDRGAQLRHVKERLAEAPPPQQDEYGGPPGALRYFAAMRAADPDQVPRPLIPLLLQLERPGAAQLEEAWLVSQTFGDKEDIASDRNSLAPEDARPRHEWNLLLASRVCAAAYARLLRELAAGAVFGGGGGGLRLGSAERGEVVHALLPAASAGAGQVFGAAAGGCFSLLLQPGSAVWRVFRRHTAQRGGRGGEPEAAPCRVLHTALGLPAPRPLQPSTVRAWMRRGGGEGVLLHLTGLDPSARRLACRCLLAYVLSDAPTAPVTEVNPPEAWRVYSSVFRKDAAGTGHARSALDSEQAWSAARNDDQQWVVLDLGEEARILGVVLQGRRRHRQHVQRVRIELSVDGGAWEPAPGGPDFDTACQPQDEAHKRVPFAAGGAFASKVRLRPLKWEGHVSMRCGLLVGASGRALAGLPIVCLRDGSICALSVAPGRGEESLLLGLESESGSGKLVASCGAALARSPAASSLMVEDAAGEEGSVGESCARLLWPCREGLLVRPFTAADAVEMSLPSGWRGEASVSDWRRAAPAEWLRRLWAAIDRTALLDGSVADELLARLGPWPLIPCGELLVRLDRATSDLLACAALRAVGVAIADTSYELKALASRLRPLTGGGIVAALTALSVEGGLDWGQLGAAQRASILDLISRDAASLDEAALRDVARLPLFEFERAGDEAGDEAGDSLSSEGDSLGPSCCGALGPEGRRWLKPQFKTLAADGGFPAELLAPGGGASSRFLARIPAAAPRSVLYSRLQVQSMARADYYASVVFPRWGALDEEARVAQLLELQRYYEELCDERVALPDGGASSFGDLFGASPLFGGLRAEQLLDPELELHVAFFPKRLPHPSLRTERSLQWLRRCGMAQSLTRSAFSGAAETVDAAAAAAFASGQPATPELKAQARQVVDALLASFSHLRDDSQQLGEPPLDEWLRHLGSLRLAAPFTAPPRAFLESATAAEELAPAPPVAALLAFYRAAGGPADVLVPLRGNIVPQETSSTHLLSAACWSHATVLLVPNARAVPTELIAGAGAFPNATYEQLFGHLLAITSLPPATLQAWQRDQRDSWVDGRSRTGRSGSFRQQLELGCYPFLATAEPATLSRLADERIVLLENGYSLERRPLEFIAPSRVFVDLSQGAPPHAYTLRDAVFAFSRFKLHALFDCPRSPSLAQIVSWMDEMHATAGEAPLDAAQLRSAAALADLAGLRVFYEAGELPSAGLLIPDRSGRLRRAPNLLVDDAPWLDGRVDKSPSGHLPAVHPSLSSSAALRLGARRLSSAERPDAPLVAMAEERINEVLYAGAAGPVTLQLESWNRSLRSRAFRVSLRRAISTNRRWAHLSASSALKRQPTGADSCGRGVDELRHGRIVAVEEIRSRFEVVQSGGRALDVTLRPRREGDVDGGDGSDSITVLKRWRPCLATELDRYLGEGSVRDRMLLVELLDVLNLYRVPVQSFDPSLGTRYSGAEGRPRRAGSSLEELSPLVGSRVLFPPSALPEELREEADGGEGVLLVGRLERVRAAGDALSAVVTVAGDDETCAIEPSVLMRPPTLDEGIGDARERAEQEEAAAGPRASLEEGVELADVEGRKVPVGKGEAAAEGASVVAAVKRTPGYDLVRVGNFGERDDGSPPDIAFFHNRPTLSQIYDEATHRRQELVKQSCGALRDVFGFDAAKVTLFYERGAASRFVRQKLLFNLAPVEQHKAAKGLADVRADPFVYCYFYGLCVHKLAHFFDVVHGTRHDFFMSEYRAHHALNWVQLLLRRGFEPAAVEREYRHLLWAVVD</sequence>
<feature type="domain" description="F5/8 type C" evidence="6">
    <location>
        <begin position="1034"/>
        <end position="1182"/>
    </location>
</feature>
<evidence type="ECO:0000256" key="3">
    <source>
        <dbReference type="ARBA" id="ARBA00022833"/>
    </source>
</evidence>
<dbReference type="Pfam" id="PF00754">
    <property type="entry name" value="F5_F8_type_C"/>
    <property type="match status" value="1"/>
</dbReference>
<dbReference type="SMART" id="SM00547">
    <property type="entry name" value="ZnF_RBZ"/>
    <property type="match status" value="1"/>
</dbReference>
<evidence type="ECO:0000256" key="4">
    <source>
        <dbReference type="PROSITE-ProRule" id="PRU00322"/>
    </source>
</evidence>
<dbReference type="HOGENOM" id="CLU_228183_0_0_1"/>
<feature type="region of interest" description="Disordered" evidence="5">
    <location>
        <begin position="217"/>
        <end position="239"/>
    </location>
</feature>
<feature type="domain" description="RanBP2-type" evidence="7">
    <location>
        <begin position="121"/>
        <end position="153"/>
    </location>
</feature>
<dbReference type="GO" id="GO:0030544">
    <property type="term" value="F:Hsp70 protein binding"/>
    <property type="evidence" value="ECO:0007669"/>
    <property type="project" value="TreeGrafter"/>
</dbReference>
<dbReference type="GO" id="GO:0008270">
    <property type="term" value="F:zinc ion binding"/>
    <property type="evidence" value="ECO:0007669"/>
    <property type="project" value="UniProtKB-KW"/>
</dbReference>
<dbReference type="Gene3D" id="4.10.1060.10">
    <property type="entry name" value="Zinc finger, RanBP2-type"/>
    <property type="match status" value="1"/>
</dbReference>
<dbReference type="InterPro" id="IPR036890">
    <property type="entry name" value="HATPase_C_sf"/>
</dbReference>
<keyword evidence="3" id="KW-0862">Zinc</keyword>
<dbReference type="PaxDb" id="2903-EOD29932"/>
<protein>
    <recommendedName>
        <fullName evidence="10">RanBP2-type domain-containing protein</fullName>
    </recommendedName>
</protein>
<proteinExistence type="predicted"/>
<keyword evidence="2 4" id="KW-0863">Zinc-finger</keyword>
<dbReference type="SUPFAM" id="SSF55874">
    <property type="entry name" value="ATPase domain of HSP90 chaperone/DNA topoisomerase II/histidine kinase"/>
    <property type="match status" value="1"/>
</dbReference>
<organism evidence="8 9">
    <name type="scientific">Emiliania huxleyi (strain CCMP1516)</name>
    <dbReference type="NCBI Taxonomy" id="280463"/>
    <lineage>
        <taxon>Eukaryota</taxon>
        <taxon>Haptista</taxon>
        <taxon>Haptophyta</taxon>
        <taxon>Prymnesiophyceae</taxon>
        <taxon>Isochrysidales</taxon>
        <taxon>Noelaerhabdaceae</taxon>
        <taxon>Emiliania</taxon>
    </lineage>
</organism>
<evidence type="ECO:0000313" key="8">
    <source>
        <dbReference type="EnsemblProtists" id="EOD29932"/>
    </source>
</evidence>
<dbReference type="STRING" id="2903.R1D4I4"/>
<dbReference type="InterPro" id="IPR058210">
    <property type="entry name" value="SACS/Nov_dom"/>
</dbReference>
<dbReference type="InterPro" id="IPR008979">
    <property type="entry name" value="Galactose-bd-like_sf"/>
</dbReference>
<evidence type="ECO:0000259" key="7">
    <source>
        <dbReference type="PROSITE" id="PS50199"/>
    </source>
</evidence>
<evidence type="ECO:0000256" key="5">
    <source>
        <dbReference type="SAM" id="MobiDB-lite"/>
    </source>
</evidence>
<dbReference type="NCBIfam" id="NF047352">
    <property type="entry name" value="P_loop_sacsin"/>
    <property type="match status" value="1"/>
</dbReference>
<dbReference type="KEGG" id="ehx:EMIHUDRAFT_456669"/>
<dbReference type="PROSITE" id="PS01285">
    <property type="entry name" value="FA58C_1"/>
    <property type="match status" value="1"/>
</dbReference>
<dbReference type="InterPro" id="IPR036443">
    <property type="entry name" value="Znf_RanBP2_sf"/>
</dbReference>
<dbReference type="eggNOG" id="ENOG502QQPY">
    <property type="taxonomic scope" value="Eukaryota"/>
</dbReference>
<dbReference type="InterPro" id="IPR001876">
    <property type="entry name" value="Znf_RanBP2"/>
</dbReference>
<dbReference type="EnsemblProtists" id="EOD29932">
    <property type="protein sequence ID" value="EOD29932"/>
    <property type="gene ID" value="EMIHUDRAFT_456669"/>
</dbReference>
<name>A0A0D3K2E7_EMIH1</name>
<reference evidence="9" key="1">
    <citation type="journal article" date="2013" name="Nature">
        <title>Pan genome of the phytoplankton Emiliania underpins its global distribution.</title>
        <authorList>
            <person name="Read B.A."/>
            <person name="Kegel J."/>
            <person name="Klute M.J."/>
            <person name="Kuo A."/>
            <person name="Lefebvre S.C."/>
            <person name="Maumus F."/>
            <person name="Mayer C."/>
            <person name="Miller J."/>
            <person name="Monier A."/>
            <person name="Salamov A."/>
            <person name="Young J."/>
            <person name="Aguilar M."/>
            <person name="Claverie J.M."/>
            <person name="Frickenhaus S."/>
            <person name="Gonzalez K."/>
            <person name="Herman E.K."/>
            <person name="Lin Y.C."/>
            <person name="Napier J."/>
            <person name="Ogata H."/>
            <person name="Sarno A.F."/>
            <person name="Shmutz J."/>
            <person name="Schroeder D."/>
            <person name="de Vargas C."/>
            <person name="Verret F."/>
            <person name="von Dassow P."/>
            <person name="Valentin K."/>
            <person name="Van de Peer Y."/>
            <person name="Wheeler G."/>
            <person name="Dacks J.B."/>
            <person name="Delwiche C.F."/>
            <person name="Dyhrman S.T."/>
            <person name="Glockner G."/>
            <person name="John U."/>
            <person name="Richards T."/>
            <person name="Worden A.Z."/>
            <person name="Zhang X."/>
            <person name="Grigoriev I.V."/>
            <person name="Allen A.E."/>
            <person name="Bidle K."/>
            <person name="Borodovsky M."/>
            <person name="Bowler C."/>
            <person name="Brownlee C."/>
            <person name="Cock J.M."/>
            <person name="Elias M."/>
            <person name="Gladyshev V.N."/>
            <person name="Groth M."/>
            <person name="Guda C."/>
            <person name="Hadaegh A."/>
            <person name="Iglesias-Rodriguez M.D."/>
            <person name="Jenkins J."/>
            <person name="Jones B.M."/>
            <person name="Lawson T."/>
            <person name="Leese F."/>
            <person name="Lindquist E."/>
            <person name="Lobanov A."/>
            <person name="Lomsadze A."/>
            <person name="Malik S.B."/>
            <person name="Marsh M.E."/>
            <person name="Mackinder L."/>
            <person name="Mock T."/>
            <person name="Mueller-Roeber B."/>
            <person name="Pagarete A."/>
            <person name="Parker M."/>
            <person name="Probert I."/>
            <person name="Quesneville H."/>
            <person name="Raines C."/>
            <person name="Rensing S.A."/>
            <person name="Riano-Pachon D.M."/>
            <person name="Richier S."/>
            <person name="Rokitta S."/>
            <person name="Shiraiwa Y."/>
            <person name="Soanes D.M."/>
            <person name="van der Giezen M."/>
            <person name="Wahlund T.M."/>
            <person name="Williams B."/>
            <person name="Wilson W."/>
            <person name="Wolfe G."/>
            <person name="Wurch L.L."/>
        </authorList>
    </citation>
    <scope>NUCLEOTIDE SEQUENCE</scope>
</reference>
<dbReference type="GeneID" id="17275205"/>
<keyword evidence="1" id="KW-0479">Metal-binding</keyword>
<dbReference type="InterPro" id="IPR052972">
    <property type="entry name" value="Sacsin_chaperone_reg"/>
</dbReference>
<dbReference type="Gene3D" id="2.60.120.260">
    <property type="entry name" value="Galactose-binding domain-like"/>
    <property type="match status" value="1"/>
</dbReference>
<dbReference type="PROSITE" id="PS50022">
    <property type="entry name" value="FA58C_3"/>
    <property type="match status" value="1"/>
</dbReference>
<dbReference type="PROSITE" id="PS50199">
    <property type="entry name" value="ZF_RANBP2_2"/>
    <property type="match status" value="1"/>
</dbReference>
<dbReference type="Proteomes" id="UP000013827">
    <property type="component" value="Unassembled WGS sequence"/>
</dbReference>
<reference evidence="8" key="2">
    <citation type="submission" date="2024-10" db="UniProtKB">
        <authorList>
            <consortium name="EnsemblProtists"/>
        </authorList>
    </citation>
    <scope>IDENTIFICATION</scope>
</reference>
<evidence type="ECO:0000313" key="9">
    <source>
        <dbReference type="Proteomes" id="UP000013827"/>
    </source>
</evidence>
<dbReference type="SUPFAM" id="SSF90209">
    <property type="entry name" value="Ran binding protein zinc finger-like"/>
    <property type="match status" value="1"/>
</dbReference>